<dbReference type="InterPro" id="IPR000719">
    <property type="entry name" value="Prot_kinase_dom"/>
</dbReference>
<comment type="similarity">
    <text evidence="1">Belongs to the bacterial ribosomal protein bL19 family.</text>
</comment>
<dbReference type="GO" id="GO:0061817">
    <property type="term" value="P:endoplasmic reticulum-plasma membrane tethering"/>
    <property type="evidence" value="ECO:0007669"/>
    <property type="project" value="TreeGrafter"/>
</dbReference>
<dbReference type="GO" id="GO:0005886">
    <property type="term" value="C:plasma membrane"/>
    <property type="evidence" value="ECO:0007669"/>
    <property type="project" value="TreeGrafter"/>
</dbReference>
<dbReference type="InterPro" id="IPR016763">
    <property type="entry name" value="VAP"/>
</dbReference>
<feature type="compositionally biased region" description="Basic and acidic residues" evidence="6">
    <location>
        <begin position="919"/>
        <end position="930"/>
    </location>
</feature>
<dbReference type="InterPro" id="IPR000535">
    <property type="entry name" value="MSP_dom"/>
</dbReference>
<evidence type="ECO:0000256" key="4">
    <source>
        <dbReference type="ARBA" id="ARBA00023274"/>
    </source>
</evidence>
<organism evidence="9 10">
    <name type="scientific">Corchorus capsularis</name>
    <name type="common">Jute</name>
    <dbReference type="NCBI Taxonomy" id="210143"/>
    <lineage>
        <taxon>Eukaryota</taxon>
        <taxon>Viridiplantae</taxon>
        <taxon>Streptophyta</taxon>
        <taxon>Embryophyta</taxon>
        <taxon>Tracheophyta</taxon>
        <taxon>Spermatophyta</taxon>
        <taxon>Magnoliopsida</taxon>
        <taxon>eudicotyledons</taxon>
        <taxon>Gunneridae</taxon>
        <taxon>Pentapetalae</taxon>
        <taxon>rosids</taxon>
        <taxon>malvids</taxon>
        <taxon>Malvales</taxon>
        <taxon>Malvaceae</taxon>
        <taxon>Grewioideae</taxon>
        <taxon>Apeibeae</taxon>
        <taxon>Corchorus</taxon>
    </lineage>
</organism>
<dbReference type="GO" id="GO:0004672">
    <property type="term" value="F:protein kinase activity"/>
    <property type="evidence" value="ECO:0007669"/>
    <property type="project" value="InterPro"/>
</dbReference>
<dbReference type="InterPro" id="IPR013783">
    <property type="entry name" value="Ig-like_fold"/>
</dbReference>
<dbReference type="GO" id="GO:0005840">
    <property type="term" value="C:ribosome"/>
    <property type="evidence" value="ECO:0007669"/>
    <property type="project" value="UniProtKB-KW"/>
</dbReference>
<dbReference type="InterPro" id="IPR038657">
    <property type="entry name" value="Ribosomal_bL19_sf"/>
</dbReference>
<dbReference type="FunFam" id="1.10.510.10:FF:001893">
    <property type="entry name" value="Probable serine/threonine-protein kinase DDB_G0291918"/>
    <property type="match status" value="1"/>
</dbReference>
<dbReference type="GO" id="GO:0003735">
    <property type="term" value="F:structural constituent of ribosome"/>
    <property type="evidence" value="ECO:0007669"/>
    <property type="project" value="InterPro"/>
</dbReference>
<dbReference type="EMBL" id="AWWV01007590">
    <property type="protein sequence ID" value="OMO95774.1"/>
    <property type="molecule type" value="Genomic_DNA"/>
</dbReference>
<feature type="compositionally biased region" description="Polar residues" evidence="6">
    <location>
        <begin position="360"/>
        <end position="370"/>
    </location>
</feature>
<dbReference type="Gramene" id="OMO95774">
    <property type="protein sequence ID" value="OMO95774"/>
    <property type="gene ID" value="CCACVL1_05248"/>
</dbReference>
<dbReference type="PROSITE" id="PS50011">
    <property type="entry name" value="PROTEIN_KINASE_DOM"/>
    <property type="match status" value="1"/>
</dbReference>
<evidence type="ECO:0000256" key="1">
    <source>
        <dbReference type="ARBA" id="ARBA00005781"/>
    </source>
</evidence>
<evidence type="ECO:0000259" key="7">
    <source>
        <dbReference type="PROSITE" id="PS50011"/>
    </source>
</evidence>
<dbReference type="InterPro" id="IPR008991">
    <property type="entry name" value="Translation_prot_SH3-like_sf"/>
</dbReference>
<accession>A0A1R3JLR2</accession>
<feature type="region of interest" description="Disordered" evidence="6">
    <location>
        <begin position="901"/>
        <end position="944"/>
    </location>
</feature>
<keyword evidence="4" id="KW-0687">Ribonucleoprotein</keyword>
<dbReference type="InterPro" id="IPR001857">
    <property type="entry name" value="Ribosomal_bL19"/>
</dbReference>
<dbReference type="Gene3D" id="2.60.40.10">
    <property type="entry name" value="Immunoglobulins"/>
    <property type="match status" value="1"/>
</dbReference>
<dbReference type="Pfam" id="PF01245">
    <property type="entry name" value="Ribosomal_L19"/>
    <property type="match status" value="1"/>
</dbReference>
<keyword evidence="10" id="KW-1185">Reference proteome</keyword>
<evidence type="ECO:0000256" key="6">
    <source>
        <dbReference type="SAM" id="MobiDB-lite"/>
    </source>
</evidence>
<dbReference type="SUPFAM" id="SSF56112">
    <property type="entry name" value="Protein kinase-like (PK-like)"/>
    <property type="match status" value="1"/>
</dbReference>
<feature type="compositionally biased region" description="Polar residues" evidence="6">
    <location>
        <begin position="931"/>
        <end position="940"/>
    </location>
</feature>
<dbReference type="PROSITE" id="PS50202">
    <property type="entry name" value="MSP"/>
    <property type="match status" value="1"/>
</dbReference>
<evidence type="ECO:0000256" key="5">
    <source>
        <dbReference type="SAM" id="Coils"/>
    </source>
</evidence>
<evidence type="ECO:0000259" key="8">
    <source>
        <dbReference type="PROSITE" id="PS50202"/>
    </source>
</evidence>
<dbReference type="PANTHER" id="PTHR10809">
    <property type="entry name" value="VESICLE-ASSOCIATED MEMBRANE PROTEIN-ASSOCIATED PROTEIN"/>
    <property type="match status" value="1"/>
</dbReference>
<comment type="caution">
    <text evidence="9">The sequence shown here is derived from an EMBL/GenBank/DDBJ whole genome shotgun (WGS) entry which is preliminary data.</text>
</comment>
<feature type="region of interest" description="Disordered" evidence="6">
    <location>
        <begin position="351"/>
        <end position="370"/>
    </location>
</feature>
<feature type="compositionally biased region" description="Polar residues" evidence="6">
    <location>
        <begin position="793"/>
        <end position="802"/>
    </location>
</feature>
<dbReference type="PANTHER" id="PTHR10809:SF42">
    <property type="entry name" value="VESICLE-ASSOCIATED PROTEIN 2-1"/>
    <property type="match status" value="1"/>
</dbReference>
<dbReference type="GO" id="GO:0005524">
    <property type="term" value="F:ATP binding"/>
    <property type="evidence" value="ECO:0007669"/>
    <property type="project" value="InterPro"/>
</dbReference>
<comment type="similarity">
    <text evidence="2">Belongs to the VAMP-associated protein (VAP) (TC 9.B.17) family.</text>
</comment>
<dbReference type="GO" id="GO:0006412">
    <property type="term" value="P:translation"/>
    <property type="evidence" value="ECO:0007669"/>
    <property type="project" value="InterPro"/>
</dbReference>
<dbReference type="InterPro" id="IPR008962">
    <property type="entry name" value="PapD-like_sf"/>
</dbReference>
<feature type="coiled-coil region" evidence="5">
    <location>
        <begin position="372"/>
        <end position="399"/>
    </location>
</feature>
<sequence length="1337" mass="150245">MASQVLPQALHMIPRNQVQSFNPVKNVGFSAFLSRGPSPLTTSKVSVSGFHLKIPVGSSSRLSARRDFVVRAESTPEGEAEVEATENVAEEGETKAEAEEEAGAVEEGEDEVEEKPKEPRKPRVKLGDIMGILNKRAIEASDKERPTPDLRTGDIVEIKLEVPENRRRLSVYKGIVISKQNAGIHTTIRIRRIIAGIGVEIVFPVSGCGGGSGGPVMTSGDGNQLISVHPNDLKFNFELEKQSCCDLKVVNKTEHHVAFKVKTTSPKKYFVRPNTGVVQAWDSCVIRVTLQAQKEYPPDMQCRDKFLLQSTIVPTHTDVDDLPADTFNKDSGREIEELKLKVYYVTPSSTQASSEDEGLKSSTQSPDSNSTLWHLKEERDAAVRQTQQLQQELEFMKRRRQRRNDSGFSFTFASLVGLIGLMPWSVEERVRVEGKRVNTISTRSSYQMKTLAGKLARAKSRNRITCPIPAYLSTVPKISVKNSSISKPYHFHFHSPSIIIMKSDSERLTDSLILSATESDKAWHIFSLLVLIGKPTSLPDLGFRCTLFPATAALISSLCSIPNSPITLLNNNQFVAISSIGLSFFAAYLARNFTVVDAFKSSPIRSGGFPEIRLGKRKRDASDFAEDEEGRELVLSSKRIRNYRTKVHYHLSDDIIRIVELSNPSFLVNNIVLKPYLLAETSARQLSCNVKGIENVESEMNVEEYMEGSVSKELVASEPEPESAIPTGKPDHELESKVVKTSPLDSLESDYQSKLSVVAREIFRVDHITKNFRVAENEVIAEGRRRLEKHDLASQSQRSLEFSPSINIRPPSNIPPERDLKGLDEDNCNHKMPTLGEEYPTLPEGASVMQSVTELSDPKEQLLQTSLKMKTSPRCMVAPELETPSKSLGHTKIVNTYKRKQHFERDHPSVHTVQKSNQKPKDTSVKERRGNSTSILSQDQPKPKVLPDFESYIVEEEEGSGGYGTVYRARRKNDGNLVAIKCPHPNAHKYYVNNELKMLERFGGRNFVIRYEGCFKSANSDCFVLEYVEHDRPEVLKKEINVSQLQWYAYCMFKALANLHKEGVVHRDVKPGNFLFSRKTNKGYLIDFNLAMVLHPKYKSMDKSKLGYDASFHHNTVPAKAIHPANSSKLNTKALEGTNKEATKGSKLSIEPKNMKKTAGQRKPRNDLSSWNKINSQGADGSGITSAKDVLFRSQHQGPKLDVWSAGVTLLYLMIGKSPFVGDPEQNLKDIAKLRGSEDLWEVAKLHNRESSFPEELYRPQSLTSFNLREWCQMNTKRREFLKEIPNSLYDLVDKCLTVNPRLRITSEDALKHEFFASIHETFRKYRALKQGQKLAS</sequence>
<dbReference type="PROSITE" id="PS00108">
    <property type="entry name" value="PROTEIN_KINASE_ST"/>
    <property type="match status" value="1"/>
</dbReference>
<feature type="region of interest" description="Disordered" evidence="6">
    <location>
        <begin position="1134"/>
        <end position="1181"/>
    </location>
</feature>
<reference evidence="9 10" key="1">
    <citation type="submission" date="2013-09" db="EMBL/GenBank/DDBJ databases">
        <title>Corchorus capsularis genome sequencing.</title>
        <authorList>
            <person name="Alam M."/>
            <person name="Haque M.S."/>
            <person name="Islam M.S."/>
            <person name="Emdad E.M."/>
            <person name="Islam M.M."/>
            <person name="Ahmed B."/>
            <person name="Halim A."/>
            <person name="Hossen Q.M.M."/>
            <person name="Hossain M.Z."/>
            <person name="Ahmed R."/>
            <person name="Khan M.M."/>
            <person name="Islam R."/>
            <person name="Rashid M.M."/>
            <person name="Khan S.A."/>
            <person name="Rahman M.S."/>
            <person name="Alam M."/>
        </authorList>
    </citation>
    <scope>NUCLEOTIDE SEQUENCE [LARGE SCALE GENOMIC DNA]</scope>
    <source>
        <strain evidence="10">cv. CVL-1</strain>
        <tissue evidence="9">Whole seedling</tissue>
    </source>
</reference>
<protein>
    <submittedName>
        <fullName evidence="9">Major sperm protein</fullName>
    </submittedName>
</protein>
<feature type="region of interest" description="Disordered" evidence="6">
    <location>
        <begin position="72"/>
        <end position="123"/>
    </location>
</feature>
<gene>
    <name evidence="9" type="ORF">CCACVL1_05248</name>
</gene>
<dbReference type="OrthoDB" id="10020333at2759"/>
<feature type="compositionally biased region" description="Acidic residues" evidence="6">
    <location>
        <begin position="76"/>
        <end position="91"/>
    </location>
</feature>
<dbReference type="Gene3D" id="3.30.200.20">
    <property type="entry name" value="Phosphorylase Kinase, domain 1"/>
    <property type="match status" value="1"/>
</dbReference>
<dbReference type="SUPFAM" id="SSF50104">
    <property type="entry name" value="Translation proteins SH3-like domain"/>
    <property type="match status" value="1"/>
</dbReference>
<feature type="domain" description="MSP" evidence="8">
    <location>
        <begin position="225"/>
        <end position="345"/>
    </location>
</feature>
<dbReference type="InterPro" id="IPR011009">
    <property type="entry name" value="Kinase-like_dom_sf"/>
</dbReference>
<keyword evidence="5" id="KW-0175">Coiled coil</keyword>
<feature type="domain" description="Protein kinase" evidence="7">
    <location>
        <begin position="952"/>
        <end position="1316"/>
    </location>
</feature>
<dbReference type="GO" id="GO:0090158">
    <property type="term" value="P:endoplasmic reticulum membrane organization"/>
    <property type="evidence" value="ECO:0007669"/>
    <property type="project" value="TreeGrafter"/>
</dbReference>
<keyword evidence="3" id="KW-0689">Ribosomal protein</keyword>
<dbReference type="Pfam" id="PF00069">
    <property type="entry name" value="Pkinase"/>
    <property type="match status" value="2"/>
</dbReference>
<dbReference type="Pfam" id="PF00635">
    <property type="entry name" value="Motile_Sperm"/>
    <property type="match status" value="1"/>
</dbReference>
<evidence type="ECO:0000256" key="3">
    <source>
        <dbReference type="ARBA" id="ARBA00022980"/>
    </source>
</evidence>
<feature type="compositionally biased region" description="Acidic residues" evidence="6">
    <location>
        <begin position="98"/>
        <end position="113"/>
    </location>
</feature>
<dbReference type="STRING" id="210143.A0A1R3JLR2"/>
<name>A0A1R3JLR2_COCAP</name>
<feature type="compositionally biased region" description="Polar residues" evidence="6">
    <location>
        <begin position="1167"/>
        <end position="1181"/>
    </location>
</feature>
<dbReference type="SUPFAM" id="SSF49354">
    <property type="entry name" value="PapD-like"/>
    <property type="match status" value="1"/>
</dbReference>
<dbReference type="GO" id="GO:0005789">
    <property type="term" value="C:endoplasmic reticulum membrane"/>
    <property type="evidence" value="ECO:0007669"/>
    <property type="project" value="InterPro"/>
</dbReference>
<dbReference type="OMA" id="IKYEGCI"/>
<dbReference type="InterPro" id="IPR008271">
    <property type="entry name" value="Ser/Thr_kinase_AS"/>
</dbReference>
<evidence type="ECO:0000313" key="10">
    <source>
        <dbReference type="Proteomes" id="UP000188268"/>
    </source>
</evidence>
<dbReference type="Gene3D" id="2.30.30.790">
    <property type="match status" value="1"/>
</dbReference>
<feature type="region of interest" description="Disordered" evidence="6">
    <location>
        <begin position="790"/>
        <end position="824"/>
    </location>
</feature>
<dbReference type="GO" id="GO:1990904">
    <property type="term" value="C:ribonucleoprotein complex"/>
    <property type="evidence" value="ECO:0007669"/>
    <property type="project" value="UniProtKB-KW"/>
</dbReference>
<dbReference type="Proteomes" id="UP000188268">
    <property type="component" value="Unassembled WGS sequence"/>
</dbReference>
<proteinExistence type="inferred from homology"/>
<evidence type="ECO:0000256" key="2">
    <source>
        <dbReference type="ARBA" id="ARBA00008932"/>
    </source>
</evidence>
<dbReference type="Gene3D" id="1.10.510.10">
    <property type="entry name" value="Transferase(Phosphotransferase) domain 1"/>
    <property type="match status" value="1"/>
</dbReference>
<dbReference type="FunFam" id="2.60.40.10:FF:000813">
    <property type="entry name" value="Vesicle-associated protein 1-1"/>
    <property type="match status" value="1"/>
</dbReference>
<evidence type="ECO:0000313" key="9">
    <source>
        <dbReference type="EMBL" id="OMO95774.1"/>
    </source>
</evidence>
<dbReference type="SMART" id="SM00220">
    <property type="entry name" value="S_TKc"/>
    <property type="match status" value="1"/>
</dbReference>